<keyword evidence="14 19" id="KW-0326">Glycosidase</keyword>
<feature type="domain" description="Chitin-binding type-1" evidence="18">
    <location>
        <begin position="23"/>
        <end position="58"/>
    </location>
</feature>
<evidence type="ECO:0000256" key="2">
    <source>
        <dbReference type="ARBA" id="ARBA00003102"/>
    </source>
</evidence>
<dbReference type="Pfam" id="PF00182">
    <property type="entry name" value="Glyco_hydro_19"/>
    <property type="match status" value="1"/>
</dbReference>
<feature type="signal peptide" evidence="17">
    <location>
        <begin position="1"/>
        <end position="23"/>
    </location>
</feature>
<organism evidence="19 20">
    <name type="scientific">Handroanthus impetiginosus</name>
    <dbReference type="NCBI Taxonomy" id="429701"/>
    <lineage>
        <taxon>Eukaryota</taxon>
        <taxon>Viridiplantae</taxon>
        <taxon>Streptophyta</taxon>
        <taxon>Embryophyta</taxon>
        <taxon>Tracheophyta</taxon>
        <taxon>Spermatophyta</taxon>
        <taxon>Magnoliopsida</taxon>
        <taxon>eudicotyledons</taxon>
        <taxon>Gunneridae</taxon>
        <taxon>Pentapetalae</taxon>
        <taxon>asterids</taxon>
        <taxon>lamiids</taxon>
        <taxon>Lamiales</taxon>
        <taxon>Bignoniaceae</taxon>
        <taxon>Crescentiina</taxon>
        <taxon>Tabebuia alliance</taxon>
        <taxon>Handroanthus</taxon>
    </lineage>
</organism>
<dbReference type="InterPro" id="IPR001002">
    <property type="entry name" value="Chitin-bd_1"/>
</dbReference>
<comment type="similarity">
    <text evidence="4">Belongs to the glycosyl hydrolase 19 family. Chitinase class I subfamily.</text>
</comment>
<evidence type="ECO:0000256" key="1">
    <source>
        <dbReference type="ARBA" id="ARBA00000822"/>
    </source>
</evidence>
<dbReference type="PROSITE" id="PS00026">
    <property type="entry name" value="CHIT_BIND_I_1"/>
    <property type="match status" value="1"/>
</dbReference>
<evidence type="ECO:0000256" key="14">
    <source>
        <dbReference type="ARBA" id="ARBA00023295"/>
    </source>
</evidence>
<evidence type="ECO:0000256" key="6">
    <source>
        <dbReference type="ARBA" id="ARBA00022554"/>
    </source>
</evidence>
<comment type="catalytic activity">
    <reaction evidence="1">
        <text>Random endo-hydrolysis of N-acetyl-beta-D-glucosaminide (1-&gt;4)-beta-linkages in chitin and chitodextrins.</text>
        <dbReference type="EC" id="3.2.1.14"/>
    </reaction>
</comment>
<feature type="disulfide bond" evidence="16">
    <location>
        <begin position="28"/>
        <end position="40"/>
    </location>
</feature>
<dbReference type="GO" id="GO:0005773">
    <property type="term" value="C:vacuole"/>
    <property type="evidence" value="ECO:0007669"/>
    <property type="project" value="UniProtKB-SubCell"/>
</dbReference>
<evidence type="ECO:0000256" key="4">
    <source>
        <dbReference type="ARBA" id="ARBA00009373"/>
    </source>
</evidence>
<dbReference type="Gene3D" id="3.30.60.10">
    <property type="entry name" value="Endochitinase-like"/>
    <property type="match status" value="1"/>
</dbReference>
<comment type="caution">
    <text evidence="16">Lacks conserved residue(s) required for the propagation of feature annotation.</text>
</comment>
<dbReference type="Proteomes" id="UP000231279">
    <property type="component" value="Unassembled WGS sequence"/>
</dbReference>
<evidence type="ECO:0000256" key="8">
    <source>
        <dbReference type="ARBA" id="ARBA00022729"/>
    </source>
</evidence>
<dbReference type="STRING" id="429701.A0A2G9HBY0"/>
<comment type="subcellular location">
    <subcellularLocation>
        <location evidence="3">Vacuole</location>
    </subcellularLocation>
</comment>
<dbReference type="EMBL" id="NKXS01002170">
    <property type="protein sequence ID" value="PIN15008.1"/>
    <property type="molecule type" value="Genomic_DNA"/>
</dbReference>
<proteinExistence type="inferred from homology"/>
<keyword evidence="9 19" id="KW-0378">Hydrolase</keyword>
<accession>A0A2G9HBY0</accession>
<evidence type="ECO:0000256" key="12">
    <source>
        <dbReference type="ARBA" id="ARBA00023157"/>
    </source>
</evidence>
<evidence type="ECO:0000256" key="7">
    <source>
        <dbReference type="ARBA" id="ARBA00022669"/>
    </source>
</evidence>
<sequence>MKLLLSIYTLLAVVLAAGKWVSAQNCGCAPNLCCSQYGYCGTGNAYCGQGCRAGPCYSSPGNNGAKVSDIVTDAFFNGIINQAQANCAGKRFYTRAAFLQAVGSYPTFGTTGSADDSKREIAAFFAHVTHETGQIY</sequence>
<dbReference type="EC" id="3.2.1.14" evidence="5"/>
<comment type="function">
    <text evidence="2">Defense against chitin-containing fungal pathogens.</text>
</comment>
<reference evidence="20" key="1">
    <citation type="journal article" date="2018" name="Gigascience">
        <title>Genome assembly of the Pink Ipe (Handroanthus impetiginosus, Bignoniaceae), a highly valued, ecologically keystone Neotropical timber forest tree.</title>
        <authorList>
            <person name="Silva-Junior O.B."/>
            <person name="Grattapaglia D."/>
            <person name="Novaes E."/>
            <person name="Collevatti R.G."/>
        </authorList>
    </citation>
    <scope>NUCLEOTIDE SEQUENCE [LARGE SCALE GENOMIC DNA]</scope>
    <source>
        <strain evidence="20">cv. UFG-1</strain>
    </source>
</reference>
<comment type="caution">
    <text evidence="19">The sequence shown here is derived from an EMBL/GenBank/DDBJ whole genome shotgun (WGS) entry which is preliminary data.</text>
</comment>
<evidence type="ECO:0000256" key="10">
    <source>
        <dbReference type="ARBA" id="ARBA00022821"/>
    </source>
</evidence>
<dbReference type="GO" id="GO:0006032">
    <property type="term" value="P:chitin catabolic process"/>
    <property type="evidence" value="ECO:0007669"/>
    <property type="project" value="UniProtKB-KW"/>
</dbReference>
<feature type="disulfide bond" evidence="16">
    <location>
        <begin position="33"/>
        <end position="47"/>
    </location>
</feature>
<dbReference type="PRINTS" id="PR00451">
    <property type="entry name" value="CHITINBINDNG"/>
</dbReference>
<keyword evidence="8 17" id="KW-0732">Signal</keyword>
<dbReference type="SUPFAM" id="SSF53955">
    <property type="entry name" value="Lysozyme-like"/>
    <property type="match status" value="1"/>
</dbReference>
<dbReference type="Pfam" id="PF00187">
    <property type="entry name" value="Chitin_bind_1"/>
    <property type="match status" value="1"/>
</dbReference>
<dbReference type="Gene3D" id="1.10.530.10">
    <property type="match status" value="1"/>
</dbReference>
<keyword evidence="11" id="KW-0146">Chitin degradation</keyword>
<keyword evidence="10" id="KW-0611">Plant defense</keyword>
<evidence type="ECO:0000256" key="17">
    <source>
        <dbReference type="SAM" id="SignalP"/>
    </source>
</evidence>
<evidence type="ECO:0000256" key="16">
    <source>
        <dbReference type="PROSITE-ProRule" id="PRU00261"/>
    </source>
</evidence>
<dbReference type="GO" id="GO:0008061">
    <property type="term" value="F:chitin binding"/>
    <property type="evidence" value="ECO:0007669"/>
    <property type="project" value="UniProtKB-UniRule"/>
</dbReference>
<gene>
    <name evidence="19" type="ORF">CDL12_12358</name>
</gene>
<dbReference type="PANTHER" id="PTHR22595">
    <property type="entry name" value="CHITINASE-RELATED"/>
    <property type="match status" value="1"/>
</dbReference>
<dbReference type="InterPro" id="IPR023346">
    <property type="entry name" value="Lysozyme-like_dom_sf"/>
</dbReference>
<evidence type="ECO:0000313" key="19">
    <source>
        <dbReference type="EMBL" id="PIN15008.1"/>
    </source>
</evidence>
<evidence type="ECO:0000256" key="15">
    <source>
        <dbReference type="ARBA" id="ARBA00023326"/>
    </source>
</evidence>
<dbReference type="InterPro" id="IPR036861">
    <property type="entry name" value="Endochitinase-like_sf"/>
</dbReference>
<dbReference type="GO" id="GO:0006952">
    <property type="term" value="P:defense response"/>
    <property type="evidence" value="ECO:0007669"/>
    <property type="project" value="UniProtKB-KW"/>
</dbReference>
<dbReference type="AlphaFoldDB" id="A0A2G9HBY0"/>
<evidence type="ECO:0000256" key="13">
    <source>
        <dbReference type="ARBA" id="ARBA00023277"/>
    </source>
</evidence>
<evidence type="ECO:0000256" key="5">
    <source>
        <dbReference type="ARBA" id="ARBA00012729"/>
    </source>
</evidence>
<feature type="chain" id="PRO_5013722063" description="chitinase" evidence="17">
    <location>
        <begin position="24"/>
        <end position="136"/>
    </location>
</feature>
<keyword evidence="12 16" id="KW-1015">Disulfide bond</keyword>
<dbReference type="PROSITE" id="PS00773">
    <property type="entry name" value="CHITINASE_19_1"/>
    <property type="match status" value="1"/>
</dbReference>
<dbReference type="SUPFAM" id="SSF57016">
    <property type="entry name" value="Plant lectins/antimicrobial peptides"/>
    <property type="match status" value="1"/>
</dbReference>
<keyword evidence="6" id="KW-0926">Vacuole</keyword>
<dbReference type="GO" id="GO:0016998">
    <property type="term" value="P:cell wall macromolecule catabolic process"/>
    <property type="evidence" value="ECO:0007669"/>
    <property type="project" value="InterPro"/>
</dbReference>
<keyword evidence="15" id="KW-0624">Polysaccharide degradation</keyword>
<protein>
    <recommendedName>
        <fullName evidence="5">chitinase</fullName>
        <ecNumber evidence="5">3.2.1.14</ecNumber>
    </recommendedName>
</protein>
<dbReference type="OrthoDB" id="1193027at2759"/>
<dbReference type="PANTHER" id="PTHR22595:SF193">
    <property type="entry name" value="ENDOCHITINASE EP3"/>
    <property type="match status" value="1"/>
</dbReference>
<evidence type="ECO:0000256" key="11">
    <source>
        <dbReference type="ARBA" id="ARBA00023024"/>
    </source>
</evidence>
<dbReference type="GO" id="GO:0008843">
    <property type="term" value="F:endochitinase activity"/>
    <property type="evidence" value="ECO:0007669"/>
    <property type="project" value="UniProtKB-EC"/>
</dbReference>
<dbReference type="GO" id="GO:0000272">
    <property type="term" value="P:polysaccharide catabolic process"/>
    <property type="evidence" value="ECO:0007669"/>
    <property type="project" value="UniProtKB-KW"/>
</dbReference>
<evidence type="ECO:0000256" key="9">
    <source>
        <dbReference type="ARBA" id="ARBA00022801"/>
    </source>
</evidence>
<keyword evidence="20" id="KW-1185">Reference proteome</keyword>
<evidence type="ECO:0000256" key="3">
    <source>
        <dbReference type="ARBA" id="ARBA00004116"/>
    </source>
</evidence>
<dbReference type="CDD" id="cd00035">
    <property type="entry name" value="ChtBD1"/>
    <property type="match status" value="1"/>
</dbReference>
<keyword evidence="7 16" id="KW-0147">Chitin-binding</keyword>
<dbReference type="InterPro" id="IPR018371">
    <property type="entry name" value="Chitin-binding_1_CS"/>
</dbReference>
<keyword evidence="13" id="KW-0119">Carbohydrate metabolism</keyword>
<evidence type="ECO:0000313" key="20">
    <source>
        <dbReference type="Proteomes" id="UP000231279"/>
    </source>
</evidence>
<dbReference type="InterPro" id="IPR000726">
    <property type="entry name" value="Glyco_hydro_19_cat"/>
</dbReference>
<name>A0A2G9HBY0_9LAMI</name>
<dbReference type="FunFam" id="3.30.60.10:FF:000004">
    <property type="entry name" value="Endochitinase At2g43590"/>
    <property type="match status" value="1"/>
</dbReference>
<dbReference type="PROSITE" id="PS50941">
    <property type="entry name" value="CHIT_BIND_I_2"/>
    <property type="match status" value="1"/>
</dbReference>
<dbReference type="SMART" id="SM00270">
    <property type="entry name" value="ChtBD1"/>
    <property type="match status" value="1"/>
</dbReference>
<evidence type="ECO:0000259" key="18">
    <source>
        <dbReference type="PROSITE" id="PS50941"/>
    </source>
</evidence>